<evidence type="ECO:0000313" key="6">
    <source>
        <dbReference type="EMBL" id="PFX32280.1"/>
    </source>
</evidence>
<comment type="subcellular location">
    <subcellularLocation>
        <location evidence="1 5">Nucleus</location>
        <location evidence="1 5">Nuclear pore complex</location>
    </subcellularLocation>
</comment>
<keyword evidence="5" id="KW-0811">Translocation</keyword>
<sequence length="826" mass="94175">MSSSFGDLLQQAEQLTADMDSGWELPRVERNLHQLAEAGQRLWSQTTGVAGDSAQVKASILLGTKGFDVPRLSEKLDRLDTAKTFEPLEPVRETDIQGFLRNERENAILAAIEEARKNTFNQAEKHQWACMESEWEKEKEKILNSLLGAGQETLDFSGEAEVFTTSSLSLQGRSALDATELAYARQVYIHNEALLQSARHNIVDGFLTLIDRFEDPIIKDMWTFIKELGEELQRSRGSSQVMTEEVRFSMDFQVAFIKMARSFLEGRYLKFVQDTVYSNLHQAKLGGVPGTLQLVKSFLKIKLPPVVQGLEDGDVDGTPLWPLIYYCLRCGDPKAALQAVKHVPQHLAEFRDFFVEYLNSKESRLSPSSESKLRLQYRRSIRTSQDPFKRAVYCLIGQCDVQSDSHQEVANKTEDYLWLKLRQVTVREEEGNNDGVSFQWLQTMLLEQFGEAHFNAYQKPLLYFQVLFLTGQFEAAIEFLSRTEAFRSHAVHFAIALFKMHVILLPESIQAQLVTTFSGDPQPSRRLNFARLIMSYTRKFEVTDPREALQYFFLLRGMNGPQGEDLFMSCISELVLETREFEMLLGKLEPDGKRKPGCIDKFHKDTQKIIEVVAKDSADKGLSEEAVKLFDLAKNHDRALEILNKLLSQVISASSGLQSPRDRLQTLAVDLAQRYRTLGHSASQSRISTFFLLLDLMQFFDLYHAGQQDTALDVMHKLRLVPLGSEAVEERVAAFRQYNDEIRRNLPDVLLATMNILYTKYRNTRGSGQSPLAGSQRNLRDDGGQERYRDILRRQARALITFAGLIPYRLPGDTNARLVQMEVLMN</sequence>
<evidence type="ECO:0000256" key="5">
    <source>
        <dbReference type="RuleBase" id="RU364035"/>
    </source>
</evidence>
<proteinExistence type="inferred from homology"/>
<name>A0A2B4STS6_STYPI</name>
<keyword evidence="5" id="KW-0653">Protein transport</keyword>
<dbReference type="OrthoDB" id="1918363at2759"/>
<dbReference type="STRING" id="50429.A0A2B4STS6"/>
<dbReference type="GO" id="GO:0005643">
    <property type="term" value="C:nuclear pore"/>
    <property type="evidence" value="ECO:0007669"/>
    <property type="project" value="UniProtKB-SubCell"/>
</dbReference>
<keyword evidence="3 5" id="KW-0906">Nuclear pore complex</keyword>
<dbReference type="GO" id="GO:0017056">
    <property type="term" value="F:structural constituent of nuclear pore"/>
    <property type="evidence" value="ECO:0007669"/>
    <property type="project" value="InterPro"/>
</dbReference>
<evidence type="ECO:0000256" key="1">
    <source>
        <dbReference type="ARBA" id="ARBA00004567"/>
    </source>
</evidence>
<evidence type="ECO:0000313" key="7">
    <source>
        <dbReference type="Proteomes" id="UP000225706"/>
    </source>
</evidence>
<evidence type="ECO:0000256" key="3">
    <source>
        <dbReference type="ARBA" id="ARBA00023132"/>
    </source>
</evidence>
<keyword evidence="5" id="KW-0813">Transport</keyword>
<dbReference type="EMBL" id="LSMT01000025">
    <property type="protein sequence ID" value="PFX32280.1"/>
    <property type="molecule type" value="Genomic_DNA"/>
</dbReference>
<comment type="caution">
    <text evidence="6">The sequence shown here is derived from an EMBL/GenBank/DDBJ whole genome shotgun (WGS) entry which is preliminary data.</text>
</comment>
<evidence type="ECO:0000256" key="4">
    <source>
        <dbReference type="ARBA" id="ARBA00023242"/>
    </source>
</evidence>
<comment type="similarity">
    <text evidence="2 5">Belongs to the nucleoporin interacting component (NIC) family.</text>
</comment>
<dbReference type="Pfam" id="PF04097">
    <property type="entry name" value="Nic96"/>
    <property type="match status" value="1"/>
</dbReference>
<dbReference type="PANTHER" id="PTHR11225">
    <property type="entry name" value="NUCLEAR PORE COMPLEX PROTEIN NUP93 NUCLEOPORIN NUP93 DEAD EYE PROTEIN"/>
    <property type="match status" value="1"/>
</dbReference>
<dbReference type="InterPro" id="IPR007231">
    <property type="entry name" value="Nucleoporin_int_Nup93/Nic96"/>
</dbReference>
<accession>A0A2B4STS6</accession>
<keyword evidence="7" id="KW-1185">Reference proteome</keyword>
<gene>
    <name evidence="6" type="primary">dye</name>
    <name evidence="6" type="ORF">AWC38_SpisGene2879</name>
</gene>
<keyword evidence="4 5" id="KW-0539">Nucleus</keyword>
<keyword evidence="5" id="KW-0472">Membrane</keyword>
<dbReference type="Proteomes" id="UP000225706">
    <property type="component" value="Unassembled WGS sequence"/>
</dbReference>
<dbReference type="GO" id="GO:0016973">
    <property type="term" value="P:poly(A)+ mRNA export from nucleus"/>
    <property type="evidence" value="ECO:0007669"/>
    <property type="project" value="TreeGrafter"/>
</dbReference>
<protein>
    <recommendedName>
        <fullName evidence="5">Nuclear pore protein</fullName>
    </recommendedName>
</protein>
<dbReference type="GO" id="GO:0006606">
    <property type="term" value="P:protein import into nucleus"/>
    <property type="evidence" value="ECO:0007669"/>
    <property type="project" value="TreeGrafter"/>
</dbReference>
<dbReference type="PANTHER" id="PTHR11225:SF4">
    <property type="entry name" value="NUCLEAR PORE COMPLEX PROTEIN NUP93"/>
    <property type="match status" value="1"/>
</dbReference>
<keyword evidence="5" id="KW-0509">mRNA transport</keyword>
<reference evidence="7" key="1">
    <citation type="journal article" date="2017" name="bioRxiv">
        <title>Comparative analysis of the genomes of Stylophora pistillata and Acropora digitifera provides evidence for extensive differences between species of corals.</title>
        <authorList>
            <person name="Voolstra C.R."/>
            <person name="Li Y."/>
            <person name="Liew Y.J."/>
            <person name="Baumgarten S."/>
            <person name="Zoccola D."/>
            <person name="Flot J.-F."/>
            <person name="Tambutte S."/>
            <person name="Allemand D."/>
            <person name="Aranda M."/>
        </authorList>
    </citation>
    <scope>NUCLEOTIDE SEQUENCE [LARGE SCALE GENOMIC DNA]</scope>
</reference>
<evidence type="ECO:0000256" key="2">
    <source>
        <dbReference type="ARBA" id="ARBA00010186"/>
    </source>
</evidence>
<dbReference type="AlphaFoldDB" id="A0A2B4STS6"/>
<organism evidence="6 7">
    <name type="scientific">Stylophora pistillata</name>
    <name type="common">Smooth cauliflower coral</name>
    <dbReference type="NCBI Taxonomy" id="50429"/>
    <lineage>
        <taxon>Eukaryota</taxon>
        <taxon>Metazoa</taxon>
        <taxon>Cnidaria</taxon>
        <taxon>Anthozoa</taxon>
        <taxon>Hexacorallia</taxon>
        <taxon>Scleractinia</taxon>
        <taxon>Astrocoeniina</taxon>
        <taxon>Pocilloporidae</taxon>
        <taxon>Stylophora</taxon>
    </lineage>
</organism>